<name>A0A060WNS8_ONCMY</name>
<evidence type="ECO:0000256" key="1">
    <source>
        <dbReference type="SAM" id="Coils"/>
    </source>
</evidence>
<dbReference type="EMBL" id="FR904651">
    <property type="protein sequence ID" value="CDQ69068.1"/>
    <property type="molecule type" value="Genomic_DNA"/>
</dbReference>
<organism evidence="2 3">
    <name type="scientific">Oncorhynchus mykiss</name>
    <name type="common">Rainbow trout</name>
    <name type="synonym">Salmo gairdneri</name>
    <dbReference type="NCBI Taxonomy" id="8022"/>
    <lineage>
        <taxon>Eukaryota</taxon>
        <taxon>Metazoa</taxon>
        <taxon>Chordata</taxon>
        <taxon>Craniata</taxon>
        <taxon>Vertebrata</taxon>
        <taxon>Euteleostomi</taxon>
        <taxon>Actinopterygii</taxon>
        <taxon>Neopterygii</taxon>
        <taxon>Teleostei</taxon>
        <taxon>Protacanthopterygii</taxon>
        <taxon>Salmoniformes</taxon>
        <taxon>Salmonidae</taxon>
        <taxon>Salmoninae</taxon>
        <taxon>Oncorhynchus</taxon>
    </lineage>
</organism>
<keyword evidence="1" id="KW-0175">Coiled coil</keyword>
<accession>A0A060WNS8</accession>
<evidence type="ECO:0000313" key="3">
    <source>
        <dbReference type="Proteomes" id="UP000193380"/>
    </source>
</evidence>
<reference evidence="2" key="1">
    <citation type="journal article" date="2014" name="Nat. Commun.">
        <title>The rainbow trout genome provides novel insights into evolution after whole-genome duplication in vertebrates.</title>
        <authorList>
            <person name="Berthelot C."/>
            <person name="Brunet F."/>
            <person name="Chalopin D."/>
            <person name="Juanchich A."/>
            <person name="Bernard M."/>
            <person name="Noel B."/>
            <person name="Bento P."/>
            <person name="Da Silva C."/>
            <person name="Labadie K."/>
            <person name="Alberti A."/>
            <person name="Aury J.M."/>
            <person name="Louis A."/>
            <person name="Dehais P."/>
            <person name="Bardou P."/>
            <person name="Montfort J."/>
            <person name="Klopp C."/>
            <person name="Cabau C."/>
            <person name="Gaspin C."/>
            <person name="Thorgaard G.H."/>
            <person name="Boussaha M."/>
            <person name="Quillet E."/>
            <person name="Guyomard R."/>
            <person name="Galiana D."/>
            <person name="Bobe J."/>
            <person name="Volff J.N."/>
            <person name="Genet C."/>
            <person name="Wincker P."/>
            <person name="Jaillon O."/>
            <person name="Roest Crollius H."/>
            <person name="Guiguen Y."/>
        </authorList>
    </citation>
    <scope>NUCLEOTIDE SEQUENCE [LARGE SCALE GENOMIC DNA]</scope>
</reference>
<dbReference type="STRING" id="8022.A0A060WNS8"/>
<evidence type="ECO:0008006" key="4">
    <source>
        <dbReference type="Google" id="ProtNLM"/>
    </source>
</evidence>
<reference evidence="2" key="2">
    <citation type="submission" date="2014-03" db="EMBL/GenBank/DDBJ databases">
        <authorList>
            <person name="Genoscope - CEA"/>
        </authorList>
    </citation>
    <scope>NUCLEOTIDE SEQUENCE</scope>
</reference>
<evidence type="ECO:0000313" key="2">
    <source>
        <dbReference type="EMBL" id="CDQ69068.1"/>
    </source>
</evidence>
<protein>
    <recommendedName>
        <fullName evidence="4">SH3 domain-containing kinase-binding protein 1-like</fullName>
    </recommendedName>
</protein>
<dbReference type="PaxDb" id="8022-A0A060WNS8"/>
<proteinExistence type="predicted"/>
<sequence length="237" mass="26283">MEPGVNGVELPSMELYCDRNTGQTSSGLTVDIEDFESHSVSVTETLNQLAPRVADERFQSQIFSLAPQSNLDIQEDVQVAPTQVGETQENEKEDLSSVISLISSLAAPTNTPVLPVVEKKLHRPSRPTMLSSSLSTGTSAPHPFSTLIPGALSAILRATLPPHLTSDPKPRREPGAQCQLTLEQLRTELRDLRDEVELMKSQHNKEIQLLMNELDEEKRIRLSLQMDVAQMKKHKSK</sequence>
<dbReference type="AlphaFoldDB" id="A0A060WNS8"/>
<feature type="coiled-coil region" evidence="1">
    <location>
        <begin position="175"/>
        <end position="220"/>
    </location>
</feature>
<gene>
    <name evidence="2" type="ORF">GSONMT00007367001</name>
</gene>
<dbReference type="Proteomes" id="UP000193380">
    <property type="component" value="Unassembled WGS sequence"/>
</dbReference>